<evidence type="ECO:0000313" key="2">
    <source>
        <dbReference type="EMBL" id="AWM35677.1"/>
    </source>
</evidence>
<feature type="transmembrane region" description="Helical" evidence="1">
    <location>
        <begin position="93"/>
        <end position="115"/>
    </location>
</feature>
<name>A0A2Z3GVK7_9BACT</name>
<dbReference type="OrthoDB" id="272587at2"/>
<keyword evidence="3" id="KW-1185">Reference proteome</keyword>
<dbReference type="RefSeq" id="WP_010037096.1">
    <property type="nucleotide sequence ID" value="NZ_CP025958.1"/>
</dbReference>
<keyword evidence="1" id="KW-0472">Membrane</keyword>
<dbReference type="KEGG" id="gog:C1280_00660"/>
<feature type="transmembrane region" description="Helical" evidence="1">
    <location>
        <begin position="45"/>
        <end position="65"/>
    </location>
</feature>
<evidence type="ECO:0000313" key="3">
    <source>
        <dbReference type="Proteomes" id="UP000245802"/>
    </source>
</evidence>
<dbReference type="AlphaFoldDB" id="A0A2Z3GVK7"/>
<organism evidence="2 3">
    <name type="scientific">Gemmata obscuriglobus</name>
    <dbReference type="NCBI Taxonomy" id="114"/>
    <lineage>
        <taxon>Bacteria</taxon>
        <taxon>Pseudomonadati</taxon>
        <taxon>Planctomycetota</taxon>
        <taxon>Planctomycetia</taxon>
        <taxon>Gemmatales</taxon>
        <taxon>Gemmataceae</taxon>
        <taxon>Gemmata</taxon>
    </lineage>
</organism>
<feature type="transmembrane region" description="Helical" evidence="1">
    <location>
        <begin position="215"/>
        <end position="232"/>
    </location>
</feature>
<dbReference type="Proteomes" id="UP000245802">
    <property type="component" value="Chromosome"/>
</dbReference>
<feature type="transmembrane region" description="Helical" evidence="1">
    <location>
        <begin position="121"/>
        <end position="141"/>
    </location>
</feature>
<accession>A0A2Z3GVK7</accession>
<dbReference type="EMBL" id="CP025958">
    <property type="protein sequence ID" value="AWM35677.1"/>
    <property type="molecule type" value="Genomic_DNA"/>
</dbReference>
<evidence type="ECO:0000256" key="1">
    <source>
        <dbReference type="SAM" id="Phobius"/>
    </source>
</evidence>
<protein>
    <recommendedName>
        <fullName evidence="4">Prenyltransferase</fullName>
    </recommendedName>
</protein>
<reference evidence="2 3" key="1">
    <citation type="submission" date="2018-01" db="EMBL/GenBank/DDBJ databases">
        <title>G. obscuriglobus.</title>
        <authorList>
            <person name="Franke J."/>
            <person name="Blomberg W."/>
            <person name="Selmecki A."/>
        </authorList>
    </citation>
    <scope>NUCLEOTIDE SEQUENCE [LARGE SCALE GENOMIC DNA]</scope>
    <source>
        <strain evidence="2 3">DSM 5831</strain>
    </source>
</reference>
<proteinExistence type="predicted"/>
<feature type="transmembrane region" description="Helical" evidence="1">
    <location>
        <begin position="173"/>
        <end position="190"/>
    </location>
</feature>
<gene>
    <name evidence="2" type="ORF">C1280_00660</name>
</gene>
<evidence type="ECO:0008006" key="4">
    <source>
        <dbReference type="Google" id="ProtNLM"/>
    </source>
</evidence>
<sequence>MSDGSPITDDHAPPFRWWLLPSWLGLDAPCVALTWTWATGRASGVALHARPAAAMFLVVWFIYLSDRLIDVARCRDWTHATGRLRFGRSARPLFGVCLLVCLVGIVALLGAGLPAEVIQRAALVAIGVGLHGLLFVVPVLFRTKLPGKEFGVGLFFALGAYACLGEAARTWPLLVSVFLVVTFACLVIAARDADSDRVNDPGGASRWWRTMNRDLVWLGVALTLAAALTAVGGRAFGLSLAVSFAGLTALHGAAHRLSGDAVRALADVLLLTPVPILGAFALL</sequence>
<keyword evidence="1" id="KW-0812">Transmembrane</keyword>
<keyword evidence="1" id="KW-1133">Transmembrane helix</keyword>